<gene>
    <name evidence="2" type="ORF">FMM06_09145</name>
</gene>
<organism evidence="2 3">
    <name type="scientific">Glacieibacterium frigidum</name>
    <dbReference type="NCBI Taxonomy" id="2593303"/>
    <lineage>
        <taxon>Bacteria</taxon>
        <taxon>Pseudomonadati</taxon>
        <taxon>Pseudomonadota</taxon>
        <taxon>Alphaproteobacteria</taxon>
        <taxon>Sphingomonadales</taxon>
        <taxon>Sphingosinicellaceae</taxon>
        <taxon>Glacieibacterium</taxon>
    </lineage>
</organism>
<sequence>MGELKGSARASDPALKDRFIALLEGGARVAPAARDLGLCTAHFYQERRRDPGFAARWSRALRATRPFRGQPVAWTRDRKEAFLAAFAETGSAKAAAQAIGSSVVTPYVVRRHDADFAAAWALVRRDFAERLNDTLIEGALHGFEEVTEADGREVRRTRRANPRMMLKVIERIEADRRSNGGRWVEITEESVARARDKLLRRLNDGGSLITMREACVAAGLLPPPPPPAAMPVPEPEVAERVPGRSLWE</sequence>
<keyword evidence="3" id="KW-1185">Reference proteome</keyword>
<dbReference type="OrthoDB" id="7282816at2"/>
<comment type="caution">
    <text evidence="2">The sequence shown here is derived from an EMBL/GenBank/DDBJ whole genome shotgun (WGS) entry which is preliminary data.</text>
</comment>
<feature type="compositionally biased region" description="Pro residues" evidence="1">
    <location>
        <begin position="223"/>
        <end position="234"/>
    </location>
</feature>
<accession>A0A552UJ87</accession>
<proteinExistence type="predicted"/>
<name>A0A552UJ87_9SPHN</name>
<dbReference type="RefSeq" id="WP_144236937.1">
    <property type="nucleotide sequence ID" value="NZ_VJWA01000001.1"/>
</dbReference>
<feature type="compositionally biased region" description="Basic and acidic residues" evidence="1">
    <location>
        <begin position="237"/>
        <end position="248"/>
    </location>
</feature>
<dbReference type="EMBL" id="VJWA01000001">
    <property type="protein sequence ID" value="TRW18244.1"/>
    <property type="molecule type" value="Genomic_DNA"/>
</dbReference>
<evidence type="ECO:0000313" key="2">
    <source>
        <dbReference type="EMBL" id="TRW18244.1"/>
    </source>
</evidence>
<evidence type="ECO:0000256" key="1">
    <source>
        <dbReference type="SAM" id="MobiDB-lite"/>
    </source>
</evidence>
<evidence type="ECO:0000313" key="3">
    <source>
        <dbReference type="Proteomes" id="UP000317894"/>
    </source>
</evidence>
<feature type="region of interest" description="Disordered" evidence="1">
    <location>
        <begin position="223"/>
        <end position="248"/>
    </location>
</feature>
<dbReference type="AlphaFoldDB" id="A0A552UJ87"/>
<dbReference type="Proteomes" id="UP000317894">
    <property type="component" value="Unassembled WGS sequence"/>
</dbReference>
<protein>
    <submittedName>
        <fullName evidence="2">Uncharacterized protein</fullName>
    </submittedName>
</protein>
<reference evidence="2 3" key="1">
    <citation type="submission" date="2019-07" db="EMBL/GenBank/DDBJ databases">
        <title>Novel species isolated from glacier.</title>
        <authorList>
            <person name="Liu Q."/>
            <person name="Xin Y.-H."/>
        </authorList>
    </citation>
    <scope>NUCLEOTIDE SEQUENCE [LARGE SCALE GENOMIC DNA]</scope>
    <source>
        <strain evidence="2 3">LB1R16</strain>
    </source>
</reference>